<dbReference type="Proteomes" id="UP000176204">
    <property type="component" value="Chromosome I"/>
</dbReference>
<dbReference type="EMBL" id="LT629973">
    <property type="protein sequence ID" value="SEI00186.1"/>
    <property type="molecule type" value="Genomic_DNA"/>
</dbReference>
<feature type="domain" description="M23ase beta-sheet core" evidence="2">
    <location>
        <begin position="80"/>
        <end position="181"/>
    </location>
</feature>
<dbReference type="RefSeq" id="WP_067777484.1">
    <property type="nucleotide sequence ID" value="NZ_JACVVN010000012.1"/>
</dbReference>
<proteinExistence type="predicted"/>
<evidence type="ECO:0000313" key="4">
    <source>
        <dbReference type="Proteomes" id="UP000176204"/>
    </source>
</evidence>
<feature type="signal peptide" evidence="1">
    <location>
        <begin position="1"/>
        <end position="19"/>
    </location>
</feature>
<gene>
    <name evidence="3" type="ORF">PYTT_2462</name>
</gene>
<dbReference type="STRING" id="1679444.PYTT_2462"/>
<dbReference type="Pfam" id="PF01551">
    <property type="entry name" value="Peptidase_M23"/>
    <property type="match status" value="1"/>
</dbReference>
<dbReference type="Gene3D" id="2.70.70.10">
    <property type="entry name" value="Glucose Permease (Domain IIA)"/>
    <property type="match status" value="1"/>
</dbReference>
<dbReference type="PANTHER" id="PTHR21666:SF270">
    <property type="entry name" value="MUREIN HYDROLASE ACTIVATOR ENVC"/>
    <property type="match status" value="1"/>
</dbReference>
<name>A0A1H6MR46_9BACT</name>
<dbReference type="SUPFAM" id="SSF51261">
    <property type="entry name" value="Duplicated hybrid motif"/>
    <property type="match status" value="1"/>
</dbReference>
<evidence type="ECO:0000256" key="1">
    <source>
        <dbReference type="SAM" id="SignalP"/>
    </source>
</evidence>
<organism evidence="3 4">
    <name type="scientific">Akkermansia glycaniphila</name>
    <dbReference type="NCBI Taxonomy" id="1679444"/>
    <lineage>
        <taxon>Bacteria</taxon>
        <taxon>Pseudomonadati</taxon>
        <taxon>Verrucomicrobiota</taxon>
        <taxon>Verrucomicrobiia</taxon>
        <taxon>Verrucomicrobiales</taxon>
        <taxon>Akkermansiaceae</taxon>
        <taxon>Akkermansia</taxon>
    </lineage>
</organism>
<sequence length="341" mass="37717">MNGLLRLLLGAACILPAFSQTVFRLPTENDALFRNDPEGFFMYVDRNFEGVKSKPWQGGSYGFTRTIVRTPAGGPVATHFHEGIDIKPVKRDAQGEPLDIVRPVAAGTVVHASSNPRDSNYGRYVVIEHRLPEGSIYSLYAHLADVTCKAGDAVGTGNTIGILGHSGVGLNRERSHLHLEFALLLNSNFQNYYDSLKLATPNKHGRYNGMNLAGFDPVPVLQACRNGQPLDLKKLFASMEEQYRVRIPWTGTPDLLKRYPFLWHNPNGVRTPASIDISFTGGGVPIRVEPRPETVDKPSVVKALSHPFSQLYRTVNRVQGSSKEPVLTASGQRYIRLLTQQ</sequence>
<accession>A0A1H6MR46</accession>
<dbReference type="InterPro" id="IPR011055">
    <property type="entry name" value="Dup_hybrid_motif"/>
</dbReference>
<dbReference type="CDD" id="cd12797">
    <property type="entry name" value="M23_peptidase"/>
    <property type="match status" value="1"/>
</dbReference>
<dbReference type="GO" id="GO:0004222">
    <property type="term" value="F:metalloendopeptidase activity"/>
    <property type="evidence" value="ECO:0007669"/>
    <property type="project" value="TreeGrafter"/>
</dbReference>
<feature type="chain" id="PRO_5009604607" evidence="1">
    <location>
        <begin position="20"/>
        <end position="341"/>
    </location>
</feature>
<protein>
    <submittedName>
        <fullName evidence="3">Duplicated hybrid motif</fullName>
    </submittedName>
</protein>
<dbReference type="InterPro" id="IPR050570">
    <property type="entry name" value="Cell_wall_metabolism_enzyme"/>
</dbReference>
<reference evidence="4" key="1">
    <citation type="submission" date="2016-09" db="EMBL/GenBank/DDBJ databases">
        <authorList>
            <person name="Koehorst J."/>
        </authorList>
    </citation>
    <scope>NUCLEOTIDE SEQUENCE [LARGE SCALE GENOMIC DNA]</scope>
</reference>
<dbReference type="PANTHER" id="PTHR21666">
    <property type="entry name" value="PEPTIDASE-RELATED"/>
    <property type="match status" value="1"/>
</dbReference>
<dbReference type="OrthoDB" id="186635at2"/>
<dbReference type="KEGG" id="agl:PYTT_2462"/>
<keyword evidence="1" id="KW-0732">Signal</keyword>
<evidence type="ECO:0000313" key="3">
    <source>
        <dbReference type="EMBL" id="SEI00186.1"/>
    </source>
</evidence>
<dbReference type="AlphaFoldDB" id="A0A1H6MR46"/>
<dbReference type="InterPro" id="IPR016047">
    <property type="entry name" value="M23ase_b-sheet_dom"/>
</dbReference>
<keyword evidence="4" id="KW-1185">Reference proteome</keyword>
<evidence type="ECO:0000259" key="2">
    <source>
        <dbReference type="Pfam" id="PF01551"/>
    </source>
</evidence>